<comment type="caution">
    <text evidence="3">The sequence shown here is derived from an EMBL/GenBank/DDBJ whole genome shotgun (WGS) entry which is preliminary data.</text>
</comment>
<proteinExistence type="predicted"/>
<sequence length="237" mass="27024">MEPESKQPDAASSPAKRKRAEFEDDDIEVLVGTEQARFVVHKHIICERSTFFHSACSQRWMEEKRAIELVDDDPNTFNTYLKLVYGGGLRAIDPQKPFLEYIRLYSMADRFGDLDAANAAIDGIIQFSDQEHQVPNRGLVRLAMLSSSAHSPLQRLMIDFYVREISEVSIDNLEEDNVLPKEFLAAVVKEFVRIARAGNVANGLWKELSTCASEKPKCYYHQHNDRFPACEDATRPK</sequence>
<dbReference type="Pfam" id="PF00651">
    <property type="entry name" value="BTB"/>
    <property type="match status" value="1"/>
</dbReference>
<dbReference type="SUPFAM" id="SSF54695">
    <property type="entry name" value="POZ domain"/>
    <property type="match status" value="1"/>
</dbReference>
<feature type="region of interest" description="Disordered" evidence="1">
    <location>
        <begin position="1"/>
        <end position="20"/>
    </location>
</feature>
<dbReference type="PANTHER" id="PTHR47843:SF2">
    <property type="entry name" value="BTB DOMAIN-CONTAINING PROTEIN"/>
    <property type="match status" value="1"/>
</dbReference>
<feature type="domain" description="BTB" evidence="2">
    <location>
        <begin position="25"/>
        <end position="93"/>
    </location>
</feature>
<dbReference type="Proteomes" id="UP001337655">
    <property type="component" value="Unassembled WGS sequence"/>
</dbReference>
<dbReference type="InterPro" id="IPR000210">
    <property type="entry name" value="BTB/POZ_dom"/>
</dbReference>
<protein>
    <recommendedName>
        <fullName evidence="2">BTB domain-containing protein</fullName>
    </recommendedName>
</protein>
<dbReference type="PANTHER" id="PTHR47843">
    <property type="entry name" value="BTB DOMAIN-CONTAINING PROTEIN-RELATED"/>
    <property type="match status" value="1"/>
</dbReference>
<dbReference type="CDD" id="cd18186">
    <property type="entry name" value="BTB_POZ_ZBTB_KLHL-like"/>
    <property type="match status" value="1"/>
</dbReference>
<evidence type="ECO:0000313" key="4">
    <source>
        <dbReference type="Proteomes" id="UP001337655"/>
    </source>
</evidence>
<organism evidence="3 4">
    <name type="scientific">Saxophila tyrrhenica</name>
    <dbReference type="NCBI Taxonomy" id="1690608"/>
    <lineage>
        <taxon>Eukaryota</taxon>
        <taxon>Fungi</taxon>
        <taxon>Dikarya</taxon>
        <taxon>Ascomycota</taxon>
        <taxon>Pezizomycotina</taxon>
        <taxon>Dothideomycetes</taxon>
        <taxon>Dothideomycetidae</taxon>
        <taxon>Mycosphaerellales</taxon>
        <taxon>Extremaceae</taxon>
        <taxon>Saxophila</taxon>
    </lineage>
</organism>
<name>A0AAV9P5V0_9PEZI</name>
<evidence type="ECO:0000313" key="3">
    <source>
        <dbReference type="EMBL" id="KAK5166987.1"/>
    </source>
</evidence>
<dbReference type="RefSeq" id="XP_064656795.1">
    <property type="nucleotide sequence ID" value="XM_064804953.1"/>
</dbReference>
<accession>A0AAV9P5V0</accession>
<dbReference type="Gene3D" id="3.30.710.10">
    <property type="entry name" value="Potassium Channel Kv1.1, Chain A"/>
    <property type="match status" value="1"/>
</dbReference>
<gene>
    <name evidence="3" type="ORF">LTR77_007716</name>
</gene>
<dbReference type="SMART" id="SM00225">
    <property type="entry name" value="BTB"/>
    <property type="match status" value="1"/>
</dbReference>
<evidence type="ECO:0000256" key="1">
    <source>
        <dbReference type="SAM" id="MobiDB-lite"/>
    </source>
</evidence>
<dbReference type="AlphaFoldDB" id="A0AAV9P5V0"/>
<dbReference type="PROSITE" id="PS50097">
    <property type="entry name" value="BTB"/>
    <property type="match status" value="1"/>
</dbReference>
<dbReference type="GeneID" id="89929052"/>
<dbReference type="EMBL" id="JAVRRT010000012">
    <property type="protein sequence ID" value="KAK5166987.1"/>
    <property type="molecule type" value="Genomic_DNA"/>
</dbReference>
<evidence type="ECO:0000259" key="2">
    <source>
        <dbReference type="PROSITE" id="PS50097"/>
    </source>
</evidence>
<reference evidence="3 4" key="1">
    <citation type="submission" date="2023-08" db="EMBL/GenBank/DDBJ databases">
        <title>Black Yeasts Isolated from many extreme environments.</title>
        <authorList>
            <person name="Coleine C."/>
            <person name="Stajich J.E."/>
            <person name="Selbmann L."/>
        </authorList>
    </citation>
    <scope>NUCLEOTIDE SEQUENCE [LARGE SCALE GENOMIC DNA]</scope>
    <source>
        <strain evidence="3 4">CCFEE 5935</strain>
    </source>
</reference>
<keyword evidence="4" id="KW-1185">Reference proteome</keyword>
<dbReference type="InterPro" id="IPR011333">
    <property type="entry name" value="SKP1/BTB/POZ_sf"/>
</dbReference>